<dbReference type="GO" id="GO:0003924">
    <property type="term" value="F:GTPase activity"/>
    <property type="evidence" value="ECO:0007669"/>
    <property type="project" value="UniProtKB-UniRule"/>
</dbReference>
<dbReference type="Pfam" id="PF00071">
    <property type="entry name" value="Ras"/>
    <property type="match status" value="1"/>
</dbReference>
<dbReference type="PROSITE" id="PS51419">
    <property type="entry name" value="RAB"/>
    <property type="match status" value="1"/>
</dbReference>
<dbReference type="GO" id="GO:0045335">
    <property type="term" value="C:phagocytic vesicle"/>
    <property type="evidence" value="ECO:0007669"/>
    <property type="project" value="TreeGrafter"/>
</dbReference>
<dbReference type="InterPro" id="IPR027417">
    <property type="entry name" value="P-loop_NTPase"/>
</dbReference>
<dbReference type="RefSeq" id="XP_004344133.1">
    <property type="nucleotide sequence ID" value="XM_004344083.1"/>
</dbReference>
<evidence type="ECO:0000256" key="3">
    <source>
        <dbReference type="ARBA" id="ARBA00023134"/>
    </source>
</evidence>
<keyword evidence="6" id="KW-0472">Membrane</keyword>
<protein>
    <recommendedName>
        <fullName evidence="6">Ras-related protein Rab</fullName>
    </recommendedName>
</protein>
<keyword evidence="7" id="KW-0732">Signal</keyword>
<dbReference type="InterPro" id="IPR005225">
    <property type="entry name" value="Small_GTP-bd"/>
</dbReference>
<dbReference type="SMART" id="SM00175">
    <property type="entry name" value="RAB"/>
    <property type="match status" value="1"/>
</dbReference>
<dbReference type="GO" id="GO:0005764">
    <property type="term" value="C:lysosome"/>
    <property type="evidence" value="ECO:0007669"/>
    <property type="project" value="TreeGrafter"/>
</dbReference>
<dbReference type="OMA" id="KITLQLW"/>
<evidence type="ECO:0000256" key="4">
    <source>
        <dbReference type="ARBA" id="ARBA00023288"/>
    </source>
</evidence>
<dbReference type="AlphaFoldDB" id="L8H6F8"/>
<comment type="similarity">
    <text evidence="1 6">Belongs to the small GTPase superfamily. Rab family.</text>
</comment>
<dbReference type="GeneID" id="14921600"/>
<dbReference type="GO" id="GO:0005802">
    <property type="term" value="C:trans-Golgi network"/>
    <property type="evidence" value="ECO:0007669"/>
    <property type="project" value="UniProtKB-UniRule"/>
</dbReference>
<dbReference type="KEGG" id="acan:ACA1_054760"/>
<evidence type="ECO:0000313" key="9">
    <source>
        <dbReference type="Proteomes" id="UP000011083"/>
    </source>
</evidence>
<evidence type="ECO:0000256" key="2">
    <source>
        <dbReference type="ARBA" id="ARBA00022741"/>
    </source>
</evidence>
<dbReference type="PANTHER" id="PTHR47981">
    <property type="entry name" value="RAB FAMILY"/>
    <property type="match status" value="1"/>
</dbReference>
<evidence type="ECO:0000256" key="7">
    <source>
        <dbReference type="SAM" id="SignalP"/>
    </source>
</evidence>
<comment type="function">
    <text evidence="6">The small GTPases Rab are key regulators in vesicle trafficking.</text>
</comment>
<evidence type="ECO:0000256" key="6">
    <source>
        <dbReference type="RuleBase" id="RU367128"/>
    </source>
</evidence>
<dbReference type="GO" id="GO:0008333">
    <property type="term" value="P:endosome to lysosome transport"/>
    <property type="evidence" value="ECO:0007669"/>
    <property type="project" value="TreeGrafter"/>
</dbReference>
<dbReference type="InterPro" id="IPR030697">
    <property type="entry name" value="Rab29/Rab38/Rab32"/>
</dbReference>
<keyword evidence="4 6" id="KW-0449">Lipoprotein</keyword>
<dbReference type="GO" id="GO:0016020">
    <property type="term" value="C:membrane"/>
    <property type="evidence" value="ECO:0007669"/>
    <property type="project" value="UniProtKB-SubCell"/>
</dbReference>
<name>L8H6F8_ACACF</name>
<evidence type="ECO:0000313" key="8">
    <source>
        <dbReference type="EMBL" id="ELR20730.1"/>
    </source>
</evidence>
<dbReference type="NCBIfam" id="TIGR00231">
    <property type="entry name" value="small_GTP"/>
    <property type="match status" value="1"/>
</dbReference>
<dbReference type="GO" id="GO:0090385">
    <property type="term" value="P:phagosome-lysosome fusion"/>
    <property type="evidence" value="ECO:0007669"/>
    <property type="project" value="TreeGrafter"/>
</dbReference>
<reference evidence="8 9" key="1">
    <citation type="journal article" date="2013" name="Genome Biol.">
        <title>Genome of Acanthamoeba castellanii highlights extensive lateral gene transfer and early evolution of tyrosine kinase signaling.</title>
        <authorList>
            <person name="Clarke M."/>
            <person name="Lohan A.J."/>
            <person name="Liu B."/>
            <person name="Lagkouvardos I."/>
            <person name="Roy S."/>
            <person name="Zafar N."/>
            <person name="Bertelli C."/>
            <person name="Schilde C."/>
            <person name="Kianianmomeni A."/>
            <person name="Burglin T.R."/>
            <person name="Frech C."/>
            <person name="Turcotte B."/>
            <person name="Kopec K.O."/>
            <person name="Synnott J.M."/>
            <person name="Choo C."/>
            <person name="Paponov I."/>
            <person name="Finkler A."/>
            <person name="Soon Heng Tan C."/>
            <person name="Hutchins A.P."/>
            <person name="Weinmeier T."/>
            <person name="Rattei T."/>
            <person name="Chu J.S."/>
            <person name="Gimenez G."/>
            <person name="Irimia M."/>
            <person name="Rigden D.J."/>
            <person name="Fitzpatrick D.A."/>
            <person name="Lorenzo-Morales J."/>
            <person name="Bateman A."/>
            <person name="Chiu C.H."/>
            <person name="Tang P."/>
            <person name="Hegemann P."/>
            <person name="Fromm H."/>
            <person name="Raoult D."/>
            <person name="Greub G."/>
            <person name="Miranda-Saavedra D."/>
            <person name="Chen N."/>
            <person name="Nash P."/>
            <person name="Ginger M.L."/>
            <person name="Horn M."/>
            <person name="Schaap P."/>
            <person name="Caler L."/>
            <person name="Loftus B."/>
        </authorList>
    </citation>
    <scope>NUCLEOTIDE SEQUENCE [LARGE SCALE GENOMIC DNA]</scope>
    <source>
        <strain evidence="8 9">Neff</strain>
    </source>
</reference>
<comment type="subcellular location">
    <subcellularLocation>
        <location evidence="6">Membrane</location>
        <topology evidence="6">Lipid-anchor</topology>
    </subcellularLocation>
</comment>
<proteinExistence type="inferred from homology"/>
<feature type="chain" id="PRO_5003990780" description="Ras-related protein Rab" evidence="7">
    <location>
        <begin position="27"/>
        <end position="219"/>
    </location>
</feature>
<dbReference type="SMART" id="SM00173">
    <property type="entry name" value="RAS"/>
    <property type="match status" value="1"/>
</dbReference>
<feature type="signal peptide" evidence="7">
    <location>
        <begin position="1"/>
        <end position="26"/>
    </location>
</feature>
<dbReference type="GO" id="GO:0005525">
    <property type="term" value="F:GTP binding"/>
    <property type="evidence" value="ECO:0007669"/>
    <property type="project" value="UniProtKB-UniRule"/>
</dbReference>
<evidence type="ECO:0000256" key="1">
    <source>
        <dbReference type="ARBA" id="ARBA00006270"/>
    </source>
</evidence>
<keyword evidence="2 6" id="KW-0547">Nucleotide-binding</keyword>
<dbReference type="PANTHER" id="PTHR47981:SF39">
    <property type="entry name" value="RAS-RELATED PROTEIN RAB"/>
    <property type="match status" value="1"/>
</dbReference>
<accession>L8H6F8</accession>
<sequence length="219" mass="24608">MPWARPPSSRVLILFICCSSPQPSYRYCEGYFTPNYKLTIGVDFAVKQVQWDDKTTVSLQDVAGHERFGQMTRVYYKYAIAAIIVFDLSRPATFEAVAKWREDVHSKVMLANDQPIPILLLANKCDIPGVTVDTEALDKYSQDNGFVGWFPSSAANNTNIDDAMKFMIEKVLEVAKTNQVPTPQTDTLSLEAESQFLTGEDEVDVYGKPRKEESSCCPI</sequence>
<dbReference type="PRINTS" id="PR00449">
    <property type="entry name" value="RASTRNSFRMNG"/>
</dbReference>
<dbReference type="EMBL" id="KB007909">
    <property type="protein sequence ID" value="ELR20730.1"/>
    <property type="molecule type" value="Genomic_DNA"/>
</dbReference>
<keyword evidence="5 6" id="KW-0636">Prenylation</keyword>
<keyword evidence="9" id="KW-1185">Reference proteome</keyword>
<dbReference type="InterPro" id="IPR001806">
    <property type="entry name" value="Small_GTPase"/>
</dbReference>
<dbReference type="CDD" id="cd04107">
    <property type="entry name" value="Rab32_Rab38"/>
    <property type="match status" value="1"/>
</dbReference>
<organism evidence="8 9">
    <name type="scientific">Acanthamoeba castellanii (strain ATCC 30010 / Neff)</name>
    <dbReference type="NCBI Taxonomy" id="1257118"/>
    <lineage>
        <taxon>Eukaryota</taxon>
        <taxon>Amoebozoa</taxon>
        <taxon>Discosea</taxon>
        <taxon>Longamoebia</taxon>
        <taxon>Centramoebida</taxon>
        <taxon>Acanthamoebidae</taxon>
        <taxon>Acanthamoeba</taxon>
    </lineage>
</organism>
<keyword evidence="3 6" id="KW-0342">GTP-binding</keyword>
<gene>
    <name evidence="8" type="ORF">ACA1_054760</name>
</gene>
<dbReference type="VEuPathDB" id="AmoebaDB:ACA1_054760"/>
<dbReference type="GO" id="GO:0005770">
    <property type="term" value="C:late endosome"/>
    <property type="evidence" value="ECO:0007669"/>
    <property type="project" value="TreeGrafter"/>
</dbReference>
<dbReference type="Gene3D" id="3.40.50.300">
    <property type="entry name" value="P-loop containing nucleotide triphosphate hydrolases"/>
    <property type="match status" value="1"/>
</dbReference>
<evidence type="ECO:0000256" key="5">
    <source>
        <dbReference type="ARBA" id="ARBA00023289"/>
    </source>
</evidence>
<dbReference type="OrthoDB" id="245989at2759"/>
<dbReference type="Proteomes" id="UP000011083">
    <property type="component" value="Unassembled WGS sequence"/>
</dbReference>
<dbReference type="SUPFAM" id="SSF52540">
    <property type="entry name" value="P-loop containing nucleoside triphosphate hydrolases"/>
    <property type="match status" value="1"/>
</dbReference>